<feature type="coiled-coil region" evidence="2">
    <location>
        <begin position="496"/>
        <end position="530"/>
    </location>
</feature>
<evidence type="ECO:0000313" key="4">
    <source>
        <dbReference type="EMBL" id="KAH7515357.1"/>
    </source>
</evidence>
<protein>
    <recommendedName>
        <fullName evidence="3">DC1 domain-containing protein</fullName>
    </recommendedName>
</protein>
<reference evidence="4" key="1">
    <citation type="journal article" date="2021" name="Front. Plant Sci.">
        <title>Chromosome-Scale Genome Assembly for Chinese Sour Jujube and Insights Into Its Genome Evolution and Domestication Signature.</title>
        <authorList>
            <person name="Shen L.-Y."/>
            <person name="Luo H."/>
            <person name="Wang X.-L."/>
            <person name="Wang X.-M."/>
            <person name="Qiu X.-J."/>
            <person name="Liu H."/>
            <person name="Zhou S.-S."/>
            <person name="Jia K.-H."/>
            <person name="Nie S."/>
            <person name="Bao Y.-T."/>
            <person name="Zhang R.-G."/>
            <person name="Yun Q.-Z."/>
            <person name="Chai Y.-H."/>
            <person name="Lu J.-Y."/>
            <person name="Li Y."/>
            <person name="Zhao S.-W."/>
            <person name="Mao J.-F."/>
            <person name="Jia S.-G."/>
            <person name="Mao Y.-M."/>
        </authorList>
    </citation>
    <scope>NUCLEOTIDE SEQUENCE</scope>
    <source>
        <strain evidence="4">AT0</strain>
        <tissue evidence="4">Leaf</tissue>
    </source>
</reference>
<keyword evidence="2" id="KW-0175">Coiled coil</keyword>
<dbReference type="SUPFAM" id="SSF57889">
    <property type="entry name" value="Cysteine-rich domain"/>
    <property type="match status" value="3"/>
</dbReference>
<dbReference type="Pfam" id="PF03107">
    <property type="entry name" value="C1_2"/>
    <property type="match status" value="2"/>
</dbReference>
<evidence type="ECO:0000256" key="2">
    <source>
        <dbReference type="SAM" id="Coils"/>
    </source>
</evidence>
<keyword evidence="1" id="KW-0677">Repeat</keyword>
<name>A0A978UKK5_ZIZJJ</name>
<gene>
    <name evidence="4" type="ORF">FEM48_Zijuj10G0017900</name>
</gene>
<evidence type="ECO:0000256" key="1">
    <source>
        <dbReference type="ARBA" id="ARBA00022737"/>
    </source>
</evidence>
<feature type="domain" description="DC1" evidence="3">
    <location>
        <begin position="141"/>
        <end position="190"/>
    </location>
</feature>
<accession>A0A978UKK5</accession>
<dbReference type="InterPro" id="IPR004146">
    <property type="entry name" value="DC1"/>
</dbReference>
<feature type="domain" description="DC1" evidence="3">
    <location>
        <begin position="328"/>
        <end position="373"/>
    </location>
</feature>
<proteinExistence type="predicted"/>
<dbReference type="PANTHER" id="PTHR46288">
    <property type="entry name" value="PHORBOL-ESTER/DAG-TYPE DOMAIN-CONTAINING PROTEIN"/>
    <property type="match status" value="1"/>
</dbReference>
<evidence type="ECO:0000259" key="3">
    <source>
        <dbReference type="Pfam" id="PF03107"/>
    </source>
</evidence>
<organism evidence="4 5">
    <name type="scientific">Ziziphus jujuba var. spinosa</name>
    <dbReference type="NCBI Taxonomy" id="714518"/>
    <lineage>
        <taxon>Eukaryota</taxon>
        <taxon>Viridiplantae</taxon>
        <taxon>Streptophyta</taxon>
        <taxon>Embryophyta</taxon>
        <taxon>Tracheophyta</taxon>
        <taxon>Spermatophyta</taxon>
        <taxon>Magnoliopsida</taxon>
        <taxon>eudicotyledons</taxon>
        <taxon>Gunneridae</taxon>
        <taxon>Pentapetalae</taxon>
        <taxon>rosids</taxon>
        <taxon>fabids</taxon>
        <taxon>Rosales</taxon>
        <taxon>Rhamnaceae</taxon>
        <taxon>Paliureae</taxon>
        <taxon>Ziziphus</taxon>
    </lineage>
</organism>
<sequence>MEVIADDHVVTSLECKILHELDTDIAKLGKVTKELIRKKPAEELLYKLKEIEESHGKAEVLKEIIPCHQHPLETYHFDLNGSRRMDKICQVCTLSLASNVLNKFPNPSSYRCFYGCDYYMHADCFNFIERLIRAGKLLHSLHPQHYLTLLRFDFNRTFACSFCSTSINSKEPLQYFLYCGACKFYLHVACSLAFIHRPKLLSNKYQIQHFLHHPHNSNHCLSPSLRYFRSNDSCNGCGEKYWEVCFVFECIACDNFSLHVRCSRLPKLITHSSHPQHRLTLIVPNSNTLGHCHGCRSSNQDKFVFHCAQCCFSIDIPCSYLKPNMIPNRHRHPLLHFEKIHLNDVRCSACNTPCIEDSFRCVPCNYNVHPQCIPLPSVVDYYDHIHPLTLTPSFREDDSGDYFCDICEERRDPDHGVYLCFWLVITYFEFRILFLWLRYTQWEASSTGKLGYDLDTSHREIEGTKAADDSNIAEETIYRQWHEEIAKLDRVVQGLIQKKKKGMQLTEEKLKELDERHADTECKLKHLKQSFRGTN</sequence>
<dbReference type="AlphaFoldDB" id="A0A978UKK5"/>
<evidence type="ECO:0000313" key="5">
    <source>
        <dbReference type="Proteomes" id="UP000813462"/>
    </source>
</evidence>
<dbReference type="Proteomes" id="UP000813462">
    <property type="component" value="Unassembled WGS sequence"/>
</dbReference>
<comment type="caution">
    <text evidence="4">The sequence shown here is derived from an EMBL/GenBank/DDBJ whole genome shotgun (WGS) entry which is preliminary data.</text>
</comment>
<dbReference type="EMBL" id="JAEACU010000010">
    <property type="protein sequence ID" value="KAH7515357.1"/>
    <property type="molecule type" value="Genomic_DNA"/>
</dbReference>
<dbReference type="InterPro" id="IPR046349">
    <property type="entry name" value="C1-like_sf"/>
</dbReference>
<dbReference type="PANTHER" id="PTHR46288:SF27">
    <property type="entry name" value="CYSTEINE_HISTIDINE-RICH C1 DOMAIN FAMILY PROTEIN"/>
    <property type="match status" value="1"/>
</dbReference>